<dbReference type="HAMAP" id="MF_00528">
    <property type="entry name" value="Maf"/>
    <property type="match status" value="1"/>
</dbReference>
<comment type="cofactor">
    <cofactor evidence="1 4">
        <name>a divalent metal cation</name>
        <dbReference type="ChEBI" id="CHEBI:60240"/>
    </cofactor>
</comment>
<protein>
    <recommendedName>
        <fullName evidence="4">Nucleoside triphosphate pyrophosphatase</fullName>
        <ecNumber evidence="4">3.6.1.9</ecNumber>
    </recommendedName>
    <alternativeName>
        <fullName evidence="4">Nucleotide pyrophosphatase</fullName>
        <shortName evidence="4">Nucleotide PPase</shortName>
    </alternativeName>
</protein>
<dbReference type="GO" id="GO:0005737">
    <property type="term" value="C:cytoplasm"/>
    <property type="evidence" value="ECO:0007669"/>
    <property type="project" value="UniProtKB-SubCell"/>
</dbReference>
<dbReference type="EC" id="3.6.1.9" evidence="4"/>
<evidence type="ECO:0000256" key="1">
    <source>
        <dbReference type="ARBA" id="ARBA00001968"/>
    </source>
</evidence>
<comment type="similarity">
    <text evidence="4">Belongs to the Maf family.</text>
</comment>
<comment type="subcellular location">
    <subcellularLocation>
        <location evidence="4">Cytoplasm</location>
    </subcellularLocation>
</comment>
<comment type="catalytic activity">
    <reaction evidence="4">
        <text>a ribonucleoside 5'-triphosphate + H2O = a ribonucleoside 5'-phosphate + diphosphate + H(+)</text>
        <dbReference type="Rhea" id="RHEA:23996"/>
        <dbReference type="ChEBI" id="CHEBI:15377"/>
        <dbReference type="ChEBI" id="CHEBI:15378"/>
        <dbReference type="ChEBI" id="CHEBI:33019"/>
        <dbReference type="ChEBI" id="CHEBI:58043"/>
        <dbReference type="ChEBI" id="CHEBI:61557"/>
        <dbReference type="EC" id="3.6.1.9"/>
    </reaction>
</comment>
<dbReference type="PANTHER" id="PTHR43213">
    <property type="entry name" value="BIFUNCTIONAL DTTP/UTP PYROPHOSPHATASE/METHYLTRANSFERASE PROTEIN-RELATED"/>
    <property type="match status" value="1"/>
</dbReference>
<name>A0A2T0RHW6_9RHOB</name>
<dbReference type="PIRSF" id="PIRSF006305">
    <property type="entry name" value="Maf"/>
    <property type="match status" value="1"/>
</dbReference>
<organism evidence="5 6">
    <name type="scientific">Aliiruegeria haliotis</name>
    <dbReference type="NCBI Taxonomy" id="1280846"/>
    <lineage>
        <taxon>Bacteria</taxon>
        <taxon>Pseudomonadati</taxon>
        <taxon>Pseudomonadota</taxon>
        <taxon>Alphaproteobacteria</taxon>
        <taxon>Rhodobacterales</taxon>
        <taxon>Roseobacteraceae</taxon>
        <taxon>Aliiruegeria</taxon>
    </lineage>
</organism>
<dbReference type="InterPro" id="IPR003697">
    <property type="entry name" value="Maf-like"/>
</dbReference>
<dbReference type="SUPFAM" id="SSF52972">
    <property type="entry name" value="ITPase-like"/>
    <property type="match status" value="1"/>
</dbReference>
<dbReference type="NCBIfam" id="TIGR00172">
    <property type="entry name" value="maf"/>
    <property type="match status" value="1"/>
</dbReference>
<dbReference type="RefSeq" id="WP_106207517.1">
    <property type="nucleotide sequence ID" value="NZ_PVTD01000012.1"/>
</dbReference>
<dbReference type="AlphaFoldDB" id="A0A2T0RHW6"/>
<keyword evidence="3 4" id="KW-0546">Nucleotide metabolism</keyword>
<evidence type="ECO:0000256" key="3">
    <source>
        <dbReference type="ARBA" id="ARBA00023080"/>
    </source>
</evidence>
<dbReference type="OrthoDB" id="9813962at2"/>
<comment type="caution">
    <text evidence="5">The sequence shown here is derived from an EMBL/GenBank/DDBJ whole genome shotgun (WGS) entry which is preliminary data.</text>
</comment>
<feature type="active site" description="Proton acceptor" evidence="4">
    <location>
        <position position="76"/>
    </location>
</feature>
<evidence type="ECO:0000256" key="2">
    <source>
        <dbReference type="ARBA" id="ARBA00022801"/>
    </source>
</evidence>
<comment type="caution">
    <text evidence="4">Lacks conserved residue(s) required for the propagation of feature annotation.</text>
</comment>
<keyword evidence="4" id="KW-0963">Cytoplasm</keyword>
<reference evidence="5 6" key="1">
    <citation type="submission" date="2018-03" db="EMBL/GenBank/DDBJ databases">
        <title>Genomic Encyclopedia of Archaeal and Bacterial Type Strains, Phase II (KMG-II): from individual species to whole genera.</title>
        <authorList>
            <person name="Goeker M."/>
        </authorList>
    </citation>
    <scope>NUCLEOTIDE SEQUENCE [LARGE SCALE GENOMIC DNA]</scope>
    <source>
        <strain evidence="5 6">DSM 29328</strain>
    </source>
</reference>
<gene>
    <name evidence="5" type="ORF">CLV78_11263</name>
</gene>
<keyword evidence="2 4" id="KW-0378">Hydrolase</keyword>
<dbReference type="GO" id="GO:0009117">
    <property type="term" value="P:nucleotide metabolic process"/>
    <property type="evidence" value="ECO:0007669"/>
    <property type="project" value="UniProtKB-KW"/>
</dbReference>
<dbReference type="PANTHER" id="PTHR43213:SF5">
    <property type="entry name" value="BIFUNCTIONAL DTTP_UTP PYROPHOSPHATASE_METHYLTRANSFERASE PROTEIN-RELATED"/>
    <property type="match status" value="1"/>
</dbReference>
<dbReference type="Gene3D" id="3.90.950.10">
    <property type="match status" value="1"/>
</dbReference>
<dbReference type="EMBL" id="PVTD01000012">
    <property type="protein sequence ID" value="PRY20690.1"/>
    <property type="molecule type" value="Genomic_DNA"/>
</dbReference>
<dbReference type="Proteomes" id="UP000239480">
    <property type="component" value="Unassembled WGS sequence"/>
</dbReference>
<dbReference type="Pfam" id="PF02545">
    <property type="entry name" value="Maf"/>
    <property type="match status" value="1"/>
</dbReference>
<proteinExistence type="inferred from homology"/>
<accession>A0A2T0RHW6</accession>
<comment type="catalytic activity">
    <reaction evidence="4">
        <text>a 2'-deoxyribonucleoside 5'-triphosphate + H2O = a 2'-deoxyribonucleoside 5'-phosphate + diphosphate + H(+)</text>
        <dbReference type="Rhea" id="RHEA:44644"/>
        <dbReference type="ChEBI" id="CHEBI:15377"/>
        <dbReference type="ChEBI" id="CHEBI:15378"/>
        <dbReference type="ChEBI" id="CHEBI:33019"/>
        <dbReference type="ChEBI" id="CHEBI:61560"/>
        <dbReference type="ChEBI" id="CHEBI:65317"/>
        <dbReference type="EC" id="3.6.1.9"/>
    </reaction>
</comment>
<evidence type="ECO:0000256" key="4">
    <source>
        <dbReference type="HAMAP-Rule" id="MF_00528"/>
    </source>
</evidence>
<sequence>MSTDFVLASGSSVRADLLRNACVPFRVETARIDEDALRAALELEDTSPRDMSDLLAEAKAAKVAAKNPDAMVLGCDQVLEFRGQTLTKPHDPDQAMAQLASLASQTHDLYSAAVLFDHGRPVWRHIGRVRMTMRSLSQEYIKSYVDRNWDEIRHCVGAYMLEREGARLFSGIDGDYFSVLGLPLLQLLDHLAERGVIET</sequence>
<comment type="function">
    <text evidence="4">Nucleoside triphosphate pyrophosphatase. May have a dual role in cell division arrest and in preventing the incorporation of modified nucleotides into cellular nucleic acids.</text>
</comment>
<evidence type="ECO:0000313" key="5">
    <source>
        <dbReference type="EMBL" id="PRY20690.1"/>
    </source>
</evidence>
<dbReference type="InterPro" id="IPR029001">
    <property type="entry name" value="ITPase-like_fam"/>
</dbReference>
<dbReference type="GO" id="GO:0047429">
    <property type="term" value="F:nucleoside triphosphate diphosphatase activity"/>
    <property type="evidence" value="ECO:0007669"/>
    <property type="project" value="UniProtKB-EC"/>
</dbReference>
<evidence type="ECO:0000313" key="6">
    <source>
        <dbReference type="Proteomes" id="UP000239480"/>
    </source>
</evidence>
<keyword evidence="6" id="KW-1185">Reference proteome</keyword>